<accession>A0AAN9ENC4</accession>
<proteinExistence type="predicted"/>
<name>A0AAN9ENC4_CROPI</name>
<gene>
    <name evidence="2" type="ORF">RIF29_25079</name>
</gene>
<keyword evidence="1" id="KW-0812">Transmembrane</keyword>
<evidence type="ECO:0000313" key="3">
    <source>
        <dbReference type="Proteomes" id="UP001372338"/>
    </source>
</evidence>
<organism evidence="2 3">
    <name type="scientific">Crotalaria pallida</name>
    <name type="common">Smooth rattlebox</name>
    <name type="synonym">Crotalaria striata</name>
    <dbReference type="NCBI Taxonomy" id="3830"/>
    <lineage>
        <taxon>Eukaryota</taxon>
        <taxon>Viridiplantae</taxon>
        <taxon>Streptophyta</taxon>
        <taxon>Embryophyta</taxon>
        <taxon>Tracheophyta</taxon>
        <taxon>Spermatophyta</taxon>
        <taxon>Magnoliopsida</taxon>
        <taxon>eudicotyledons</taxon>
        <taxon>Gunneridae</taxon>
        <taxon>Pentapetalae</taxon>
        <taxon>rosids</taxon>
        <taxon>fabids</taxon>
        <taxon>Fabales</taxon>
        <taxon>Fabaceae</taxon>
        <taxon>Papilionoideae</taxon>
        <taxon>50 kb inversion clade</taxon>
        <taxon>genistoids sensu lato</taxon>
        <taxon>core genistoids</taxon>
        <taxon>Crotalarieae</taxon>
        <taxon>Crotalaria</taxon>
    </lineage>
</organism>
<keyword evidence="3" id="KW-1185">Reference proteome</keyword>
<keyword evidence="1" id="KW-1133">Transmembrane helix</keyword>
<sequence>MSRTLLYRRKSWIGFGLGSTSLWLMWQSKVMQKPSMPRVLLWCLLLWLLALAIPVTVEKIHEPANSHRLPNETPGYRKCTIHAALDVNEVAVMAHEEGITSFVTWLLGVLVIVYPVMKRMKRFDHVSVLVCSKEMARIDLSFDVSINGSMYVVRCEEVNLVRLGSFSALDSMKEKEYDNASQYPDSANSNLH</sequence>
<feature type="transmembrane region" description="Helical" evidence="1">
    <location>
        <begin position="98"/>
        <end position="117"/>
    </location>
</feature>
<evidence type="ECO:0000256" key="1">
    <source>
        <dbReference type="SAM" id="Phobius"/>
    </source>
</evidence>
<reference evidence="2 3" key="1">
    <citation type="submission" date="2024-01" db="EMBL/GenBank/DDBJ databases">
        <title>The genomes of 5 underutilized Papilionoideae crops provide insights into root nodulation and disease resistanc.</title>
        <authorList>
            <person name="Yuan L."/>
        </authorList>
    </citation>
    <scope>NUCLEOTIDE SEQUENCE [LARGE SCALE GENOMIC DNA]</scope>
    <source>
        <strain evidence="2">ZHUSHIDOU_FW_LH</strain>
        <tissue evidence="2">Leaf</tissue>
    </source>
</reference>
<comment type="caution">
    <text evidence="2">The sequence shown here is derived from an EMBL/GenBank/DDBJ whole genome shotgun (WGS) entry which is preliminary data.</text>
</comment>
<dbReference type="EMBL" id="JAYWIO010000005">
    <property type="protein sequence ID" value="KAK7259471.1"/>
    <property type="molecule type" value="Genomic_DNA"/>
</dbReference>
<dbReference type="Proteomes" id="UP001372338">
    <property type="component" value="Unassembled WGS sequence"/>
</dbReference>
<dbReference type="AlphaFoldDB" id="A0AAN9ENC4"/>
<evidence type="ECO:0000313" key="2">
    <source>
        <dbReference type="EMBL" id="KAK7259471.1"/>
    </source>
</evidence>
<keyword evidence="1" id="KW-0472">Membrane</keyword>
<protein>
    <submittedName>
        <fullName evidence="2">Uncharacterized protein</fullName>
    </submittedName>
</protein>